<protein>
    <submittedName>
        <fullName evidence="2">Uncharacterized protein</fullName>
    </submittedName>
</protein>
<proteinExistence type="predicted"/>
<accession>A0A0F9PSD9</accession>
<dbReference type="EMBL" id="LAZR01005927">
    <property type="protein sequence ID" value="KKM96077.1"/>
    <property type="molecule type" value="Genomic_DNA"/>
</dbReference>
<reference evidence="2" key="1">
    <citation type="journal article" date="2015" name="Nature">
        <title>Complex archaea that bridge the gap between prokaryotes and eukaryotes.</title>
        <authorList>
            <person name="Spang A."/>
            <person name="Saw J.H."/>
            <person name="Jorgensen S.L."/>
            <person name="Zaremba-Niedzwiedzka K."/>
            <person name="Martijn J."/>
            <person name="Lind A.E."/>
            <person name="van Eijk R."/>
            <person name="Schleper C."/>
            <person name="Guy L."/>
            <person name="Ettema T.J."/>
        </authorList>
    </citation>
    <scope>NUCLEOTIDE SEQUENCE</scope>
</reference>
<evidence type="ECO:0000256" key="1">
    <source>
        <dbReference type="SAM" id="MobiDB-lite"/>
    </source>
</evidence>
<dbReference type="AlphaFoldDB" id="A0A0F9PSD9"/>
<organism evidence="2">
    <name type="scientific">marine sediment metagenome</name>
    <dbReference type="NCBI Taxonomy" id="412755"/>
    <lineage>
        <taxon>unclassified sequences</taxon>
        <taxon>metagenomes</taxon>
        <taxon>ecological metagenomes</taxon>
    </lineage>
</organism>
<sequence>MASKLTTRTSTKRDRKAGPVRQVAPPTNGHQPASDLAHTCSCSCGRTWAPRAAKPAHACGCEPGCQATTKRTYAQGHDAKALAFVRKLRAAGGKPESKADKARVAHLSKAGLLTGLVAHLS</sequence>
<comment type="caution">
    <text evidence="2">The sequence shown here is derived from an EMBL/GenBank/DDBJ whole genome shotgun (WGS) entry which is preliminary data.</text>
</comment>
<name>A0A0F9PSD9_9ZZZZ</name>
<feature type="region of interest" description="Disordered" evidence="1">
    <location>
        <begin position="1"/>
        <end position="36"/>
    </location>
</feature>
<evidence type="ECO:0000313" key="2">
    <source>
        <dbReference type="EMBL" id="KKM96077.1"/>
    </source>
</evidence>
<gene>
    <name evidence="2" type="ORF">LCGC14_1181790</name>
</gene>